<feature type="domain" description="Tape measure protein N-terminal" evidence="4">
    <location>
        <begin position="70"/>
        <end position="258"/>
    </location>
</feature>
<dbReference type="Proteomes" id="UP000028721">
    <property type="component" value="Unassembled WGS sequence"/>
</dbReference>
<evidence type="ECO:0000259" key="4">
    <source>
        <dbReference type="Pfam" id="PF20155"/>
    </source>
</evidence>
<keyword evidence="3" id="KW-0472">Membrane</keyword>
<comment type="caution">
    <text evidence="5">The sequence shown here is derived from an EMBL/GenBank/DDBJ whole genome shotgun (WGS) entry which is preliminary data.</text>
</comment>
<proteinExistence type="predicted"/>
<dbReference type="InterPro" id="IPR013491">
    <property type="entry name" value="Tape_meas_N"/>
</dbReference>
<evidence type="ECO:0000256" key="2">
    <source>
        <dbReference type="SAM" id="MobiDB-lite"/>
    </source>
</evidence>
<evidence type="ECO:0000313" key="6">
    <source>
        <dbReference type="Proteomes" id="UP000028721"/>
    </source>
</evidence>
<organism evidence="5 6">
    <name type="scientific">Serratia grimesii</name>
    <dbReference type="NCBI Taxonomy" id="82995"/>
    <lineage>
        <taxon>Bacteria</taxon>
        <taxon>Pseudomonadati</taxon>
        <taxon>Pseudomonadota</taxon>
        <taxon>Gammaproteobacteria</taxon>
        <taxon>Enterobacterales</taxon>
        <taxon>Yersiniaceae</taxon>
        <taxon>Serratia</taxon>
    </lineage>
</organism>
<feature type="transmembrane region" description="Helical" evidence="3">
    <location>
        <begin position="1008"/>
        <end position="1038"/>
    </location>
</feature>
<sequence length="1157" mass="120380">MTSGTNEGSIVYQVELESQALLVGQRKINANLDEMEGRFLATGKSVGVAEKSFLSLSRVAASLTTALSVQQVAQYANAWVDVSNKLVNAVRPSEQLADVTQRVFDISQSARSGIEATAALYGRLERATRSAGTSTADLAKLTTTINKGLVVSGATAEEASSTMIQLSQALASGVLRGEEFNSISENGSRLAVALADSLGVTIGQLRSMAAEGKLTTDVVVKGLLGQGDAIAQEFSNTVMTMGQAFQVAGNNITKFIGESTSVQTGLKVFNDTVISLSENIDIAAGAVTAFAVILGGRYVGALALATQAKVSDILAARSQSAAIAASTAAAATAATVTARKALLDKEAALSSLALAQAEYNVAKGSFAEAFALENLNATKSIAIQRSAAFAEAQLAQSAATRTATTAAAMATTTVGGLARNALGLIGGPAGVAMIAGAALFYFYQKTQQAKQEAIDFADKLDGVIAKMRTMSNVQLAAEIDKATKSINVQSGEVKNSEARLADLTARLENAKAAVAGLSQSNLLYSDAVSKVNQLESEHIQLTAQVESEQSKLSQTVSKAGILRAQLNGTLVQGIDLLKRDGHEASVSAGLFNQLGNALDIASKAKDKFNSSSIRVERPQNIQDYLDKQEQQVELQSELNDRKRAQLKAEQDIRNLAGKDSSDGANKDRLEQDVLLARQRAGAEFDATKAIQEQKKETKDAAAEGKKAANQTESAAQKLANLKQQSELAAGSTQELTREQSILVAQQSLGKGATQEQIRLAGQYRAEIWDTAAALKAQNSVPELKENADYANKKSQLEMLKGAKDDQGNLLISQKQYNQESEQLEQEHQVALAQIRAGQAVTPQQEAAGSVDPVQALANENAKKLALIQQFETAGTLSHDQAIALRAAADRQYETDRVNAQWALFTQQSIGYEALGAAVDSFGQGASSALSSVITGTQSASDAMRGLADTVLSSVIQTFVEMGLQQVRAAVMGTAAQTSGIAAVTTAQVASTATTTATSVASAGTTMAAWLPAALVASVGSFGAAAIIGGAALVGAFALSKTLSGKRKNGGPVSAGSMYQVGEGGMPEIYQASNGSQYMIPGDNGKVISNKDMQGGGTPNITLIVQNMSSGAGVQDYQVSRGSDGGSVIQLAIADIQAGGPLSGAISKYHQAPRRAIE</sequence>
<name>A0ABR4UB76_9GAMM</name>
<feature type="compositionally biased region" description="Basic and acidic residues" evidence="2">
    <location>
        <begin position="686"/>
        <end position="706"/>
    </location>
</feature>
<dbReference type="EMBL" id="JGVP01000009">
    <property type="protein sequence ID" value="KFB88961.1"/>
    <property type="molecule type" value="Genomic_DNA"/>
</dbReference>
<accession>A0ABR4UB76</accession>
<keyword evidence="3" id="KW-0812">Transmembrane</keyword>
<dbReference type="NCBIfam" id="TIGR02675">
    <property type="entry name" value="tape_meas_nterm"/>
    <property type="match status" value="1"/>
</dbReference>
<protein>
    <recommendedName>
        <fullName evidence="4">Tape measure protein N-terminal domain-containing protein</fullName>
    </recommendedName>
</protein>
<evidence type="ECO:0000256" key="1">
    <source>
        <dbReference type="SAM" id="Coils"/>
    </source>
</evidence>
<feature type="region of interest" description="Disordered" evidence="2">
    <location>
        <begin position="686"/>
        <end position="713"/>
    </location>
</feature>
<evidence type="ECO:0000313" key="5">
    <source>
        <dbReference type="EMBL" id="KFB88961.1"/>
    </source>
</evidence>
<keyword evidence="3" id="KW-1133">Transmembrane helix</keyword>
<gene>
    <name evidence="5" type="ORF">CR62_24375</name>
</gene>
<keyword evidence="1" id="KW-0175">Coiled coil</keyword>
<feature type="coiled-coil region" evidence="1">
    <location>
        <begin position="493"/>
        <end position="551"/>
    </location>
</feature>
<evidence type="ECO:0000256" key="3">
    <source>
        <dbReference type="SAM" id="Phobius"/>
    </source>
</evidence>
<keyword evidence="6" id="KW-1185">Reference proteome</keyword>
<reference evidence="5 6" key="1">
    <citation type="submission" date="2014-03" db="EMBL/GenBank/DDBJ databases">
        <title>Draft genome sequence of the Serratia grimesii strain a2.</title>
        <authorList>
            <person name="Toymentseva A."/>
            <person name="Kazakov S."/>
            <person name="Giliazeva A."/>
            <person name="Ismagilova R."/>
            <person name="Shah R."/>
            <person name="Sharipova M."/>
            <person name="Khaitlina S."/>
            <person name="Mardanova A."/>
        </authorList>
    </citation>
    <scope>NUCLEOTIDE SEQUENCE [LARGE SCALE GENOMIC DNA]</scope>
    <source>
        <strain evidence="5 6">A2</strain>
    </source>
</reference>
<dbReference type="Pfam" id="PF20155">
    <property type="entry name" value="TMP_3"/>
    <property type="match status" value="1"/>
</dbReference>